<name>A0A0M5JH16_9BACI</name>
<sequence>MKRLCVLPCGAKKIWDVEPDTGSIQAEHAYLSPFHRACQRYAKTFFHDWVILSGKHGFLKPDDCVPENYDVTFGTNQPEIIRMGDLKQQYETKHLDQFDEIVVLGGRKFRPIIDEVFQEPHKVRYPLSKYKGIGYMLKALNEAVEREEEINN</sequence>
<proteinExistence type="predicted"/>
<dbReference type="Proteomes" id="UP000067625">
    <property type="component" value="Chromosome"/>
</dbReference>
<reference evidence="3" key="1">
    <citation type="submission" date="2015-08" db="EMBL/GenBank/DDBJ databases">
        <title>Genome sequencing project for genomic taxonomy and phylogenomics of Bacillus-like bacteria.</title>
        <authorList>
            <person name="Liu B."/>
            <person name="Wang J."/>
            <person name="Zhu Y."/>
            <person name="Liu G."/>
            <person name="Chen Q."/>
            <person name="Chen Z."/>
            <person name="Lan J."/>
            <person name="Che J."/>
            <person name="Ge C."/>
            <person name="Shi H."/>
            <person name="Pan Z."/>
            <person name="Liu X."/>
        </authorList>
    </citation>
    <scope>NUCLEOTIDE SEQUENCE [LARGE SCALE GENOMIC DNA]</scope>
    <source>
        <strain evidence="3">FJAT-4402</strain>
    </source>
</reference>
<dbReference type="Pfam" id="PF21818">
    <property type="entry name" value="DUF6884"/>
    <property type="match status" value="1"/>
</dbReference>
<reference evidence="2 3" key="2">
    <citation type="journal article" date="2016" name="Int. J. Syst. Evol. Microbiol.">
        <title>Bacillus gobiensis sp. nov., isolated from a soil sample.</title>
        <authorList>
            <person name="Liu B."/>
            <person name="Liu G.H."/>
            <person name="Cetin S."/>
            <person name="Schumann P."/>
            <person name="Pan Z.Z."/>
            <person name="Chen Q.Q."/>
        </authorList>
    </citation>
    <scope>NUCLEOTIDE SEQUENCE [LARGE SCALE GENOMIC DNA]</scope>
    <source>
        <strain evidence="2 3">FJAT-4402</strain>
    </source>
</reference>
<feature type="domain" description="DUF6884" evidence="1">
    <location>
        <begin position="23"/>
        <end position="141"/>
    </location>
</feature>
<accession>A0A0M5JH16</accession>
<protein>
    <recommendedName>
        <fullName evidence="1">DUF6884 domain-containing protein</fullName>
    </recommendedName>
</protein>
<dbReference type="PATRIC" id="fig|1441095.3.peg.3519"/>
<dbReference type="STRING" id="1441095.AM592_15955"/>
<organism evidence="2 3">
    <name type="scientific">Bacillus gobiensis</name>
    <dbReference type="NCBI Taxonomy" id="1441095"/>
    <lineage>
        <taxon>Bacteria</taxon>
        <taxon>Bacillati</taxon>
        <taxon>Bacillota</taxon>
        <taxon>Bacilli</taxon>
        <taxon>Bacillales</taxon>
        <taxon>Bacillaceae</taxon>
        <taxon>Bacillus</taxon>
    </lineage>
</organism>
<dbReference type="RefSeq" id="WP_053604731.1">
    <property type="nucleotide sequence ID" value="NZ_CP012600.1"/>
</dbReference>
<evidence type="ECO:0000259" key="1">
    <source>
        <dbReference type="Pfam" id="PF21818"/>
    </source>
</evidence>
<dbReference type="AlphaFoldDB" id="A0A0M5JH16"/>
<evidence type="ECO:0000313" key="2">
    <source>
        <dbReference type="EMBL" id="ALC82914.1"/>
    </source>
</evidence>
<dbReference type="OrthoDB" id="2364857at2"/>
<gene>
    <name evidence="2" type="ORF">AM592_15955</name>
</gene>
<evidence type="ECO:0000313" key="3">
    <source>
        <dbReference type="Proteomes" id="UP000067625"/>
    </source>
</evidence>
<keyword evidence="3" id="KW-1185">Reference proteome</keyword>
<dbReference type="InterPro" id="IPR049251">
    <property type="entry name" value="DUF6884"/>
</dbReference>
<dbReference type="EMBL" id="CP012600">
    <property type="protein sequence ID" value="ALC82914.1"/>
    <property type="molecule type" value="Genomic_DNA"/>
</dbReference>